<evidence type="ECO:0000256" key="1">
    <source>
        <dbReference type="SAM" id="MobiDB-lite"/>
    </source>
</evidence>
<comment type="caution">
    <text evidence="3">The sequence shown here is derived from an EMBL/GenBank/DDBJ whole genome shotgun (WGS) entry which is preliminary data.</text>
</comment>
<feature type="compositionally biased region" description="Polar residues" evidence="1">
    <location>
        <begin position="400"/>
        <end position="418"/>
    </location>
</feature>
<gene>
    <name evidence="3" type="ORF">FJTKL_08997</name>
</gene>
<evidence type="ECO:0000259" key="2">
    <source>
        <dbReference type="Pfam" id="PF06985"/>
    </source>
</evidence>
<evidence type="ECO:0000313" key="4">
    <source>
        <dbReference type="Proteomes" id="UP001600888"/>
    </source>
</evidence>
<keyword evidence="4" id="KW-1185">Reference proteome</keyword>
<feature type="region of interest" description="Disordered" evidence="1">
    <location>
        <begin position="397"/>
        <end position="418"/>
    </location>
</feature>
<organism evidence="3 4">
    <name type="scientific">Diaporthe vaccinii</name>
    <dbReference type="NCBI Taxonomy" id="105482"/>
    <lineage>
        <taxon>Eukaryota</taxon>
        <taxon>Fungi</taxon>
        <taxon>Dikarya</taxon>
        <taxon>Ascomycota</taxon>
        <taxon>Pezizomycotina</taxon>
        <taxon>Sordariomycetes</taxon>
        <taxon>Sordariomycetidae</taxon>
        <taxon>Diaporthales</taxon>
        <taxon>Diaporthaceae</taxon>
        <taxon>Diaporthe</taxon>
        <taxon>Diaporthe eres species complex</taxon>
    </lineage>
</organism>
<dbReference type="InterPro" id="IPR052895">
    <property type="entry name" value="HetReg/Transcr_Mod"/>
</dbReference>
<dbReference type="EMBL" id="JBAWTH010000037">
    <property type="protein sequence ID" value="KAL2284270.1"/>
    <property type="molecule type" value="Genomic_DNA"/>
</dbReference>
<accession>A0ABR4EPA2</accession>
<proteinExistence type="predicted"/>
<sequence>MVFEVHGLCPGFVTRSKWGSQVEETRGDPSTARGVAANKAKQRQRLYDTMATAQGLSNSTRQLNYKNLSRDRHDIRLLEIQPASDINDIIVARLVNRPLTPELEYIGVSALYGDTDVSEKVQIDNKRIALPVNLAQALRHVRAVFSQSDVSSNASEGEGSSMEARRSKEPKPDKKPPRWLGNILRGLGFQRPEVDRAKSQSTTLLVWLDAVCVNRRDAREQKEQHRMMSNAYRNAKAVVGWLGLKDETSDTAVNVIRTCDRALPHHFGTPEDKELHPENYPPHYVWMEDIKHLWQMPEGMTDFRELPNVMATAKFLQRPYFQRDWILNELAMATFPTFLVGEEIVSWSEVLRWNRCNEELTDVATAHFPENNRKVIENFIPLGTVYTMLKEFERRRDSPSYGSDTRSMLTRGSSKSGS</sequence>
<feature type="domain" description="Heterokaryon incompatibility" evidence="2">
    <location>
        <begin position="201"/>
        <end position="329"/>
    </location>
</feature>
<dbReference type="PANTHER" id="PTHR24148">
    <property type="entry name" value="ANKYRIN REPEAT DOMAIN-CONTAINING PROTEIN 39 HOMOLOG-RELATED"/>
    <property type="match status" value="1"/>
</dbReference>
<reference evidence="3 4" key="1">
    <citation type="submission" date="2024-03" db="EMBL/GenBank/DDBJ databases">
        <title>A high-quality draft genome sequence of Diaporthe vaccinii, a causative agent of upright dieback and viscid rot disease in cranberry plants.</title>
        <authorList>
            <person name="Sarrasin M."/>
            <person name="Lang B.F."/>
            <person name="Burger G."/>
        </authorList>
    </citation>
    <scope>NUCLEOTIDE SEQUENCE [LARGE SCALE GENOMIC DNA]</scope>
    <source>
        <strain evidence="3 4">IS7</strain>
    </source>
</reference>
<dbReference type="PANTHER" id="PTHR24148:SF64">
    <property type="entry name" value="HETEROKARYON INCOMPATIBILITY DOMAIN-CONTAINING PROTEIN"/>
    <property type="match status" value="1"/>
</dbReference>
<dbReference type="InterPro" id="IPR010730">
    <property type="entry name" value="HET"/>
</dbReference>
<protein>
    <recommendedName>
        <fullName evidence="2">Heterokaryon incompatibility domain-containing protein</fullName>
    </recommendedName>
</protein>
<name>A0ABR4EPA2_9PEZI</name>
<feature type="compositionally biased region" description="Basic and acidic residues" evidence="1">
    <location>
        <begin position="163"/>
        <end position="176"/>
    </location>
</feature>
<feature type="region of interest" description="Disordered" evidence="1">
    <location>
        <begin position="149"/>
        <end position="180"/>
    </location>
</feature>
<evidence type="ECO:0000313" key="3">
    <source>
        <dbReference type="EMBL" id="KAL2284270.1"/>
    </source>
</evidence>
<dbReference type="Proteomes" id="UP001600888">
    <property type="component" value="Unassembled WGS sequence"/>
</dbReference>
<dbReference type="Pfam" id="PF06985">
    <property type="entry name" value="HET"/>
    <property type="match status" value="1"/>
</dbReference>